<name>A0A4R4IJV2_9GAMM</name>
<dbReference type="AlphaFoldDB" id="A0A4R4IJV2"/>
<sequence length="96" mass="11290">MLFFSLFPALIYYSRFYPKNKKPLFDIKIFKETIFAFVISISIIIVFWPNSFLLIGSSAFSEIGILDKRTHYYNIASDKYYKDLFPKSIPVIIEDA</sequence>
<dbReference type="EMBL" id="PUJY01000185">
    <property type="protein sequence ID" value="TDB40697.1"/>
    <property type="molecule type" value="Genomic_DNA"/>
</dbReference>
<comment type="caution">
    <text evidence="2">The sequence shown here is derived from an EMBL/GenBank/DDBJ whole genome shotgun (WGS) entry which is preliminary data.</text>
</comment>
<protein>
    <submittedName>
        <fullName evidence="2">Uncharacterized protein</fullName>
    </submittedName>
</protein>
<dbReference type="Proteomes" id="UP000295598">
    <property type="component" value="Unassembled WGS sequence"/>
</dbReference>
<gene>
    <name evidence="2" type="ORF">C5467_24790</name>
</gene>
<keyword evidence="1" id="KW-0472">Membrane</keyword>
<accession>A0A4R4IJV2</accession>
<keyword evidence="1" id="KW-0812">Transmembrane</keyword>
<evidence type="ECO:0000313" key="2">
    <source>
        <dbReference type="EMBL" id="TDB40697.1"/>
    </source>
</evidence>
<organism evidence="2 3">
    <name type="scientific">Photorhabdus khanii subsp. guanajuatensis</name>
    <dbReference type="NCBI Taxonomy" id="2100166"/>
    <lineage>
        <taxon>Bacteria</taxon>
        <taxon>Pseudomonadati</taxon>
        <taxon>Pseudomonadota</taxon>
        <taxon>Gammaproteobacteria</taxon>
        <taxon>Enterobacterales</taxon>
        <taxon>Morganellaceae</taxon>
        <taxon>Photorhabdus</taxon>
    </lineage>
</organism>
<feature type="transmembrane region" description="Helical" evidence="1">
    <location>
        <begin position="34"/>
        <end position="60"/>
    </location>
</feature>
<keyword evidence="1" id="KW-1133">Transmembrane helix</keyword>
<evidence type="ECO:0000256" key="1">
    <source>
        <dbReference type="SAM" id="Phobius"/>
    </source>
</evidence>
<evidence type="ECO:0000313" key="3">
    <source>
        <dbReference type="Proteomes" id="UP000295598"/>
    </source>
</evidence>
<proteinExistence type="predicted"/>
<reference evidence="2 3" key="1">
    <citation type="journal article" date="2019" name="Int. J. Syst. Evol. Microbiol.">
        <title>Photorhabdus khanii subsp. guanajuatensis subsp. nov., isolated from Heterorhabditis atacamensis, and Photorhabdus luminescens subsp. mexicana subsp. nov., isolated from Heterorhabditis mexicana entomopathogenic nematodes.</title>
        <authorList>
            <person name="Machado R.A.R."/>
            <person name="Bruno P."/>
            <person name="Arce C.C.M."/>
            <person name="Liechti N."/>
            <person name="Kohler A."/>
            <person name="Bernal J."/>
            <person name="Bruggmann R."/>
            <person name="Turlings T.C.J."/>
        </authorList>
    </citation>
    <scope>NUCLEOTIDE SEQUENCE [LARGE SCALE GENOMIC DNA]</scope>
    <source>
        <strain evidence="2 3">MEX20-17</strain>
    </source>
</reference>